<protein>
    <submittedName>
        <fullName evidence="1">Uncharacterized protein</fullName>
    </submittedName>
</protein>
<evidence type="ECO:0000313" key="1">
    <source>
        <dbReference type="EMBL" id="EEQ35365.1"/>
    </source>
</evidence>
<keyword evidence="2" id="KW-1185">Reference proteome</keyword>
<dbReference type="HOGENOM" id="CLU_769615_0_0_1"/>
<dbReference type="Proteomes" id="UP000002035">
    <property type="component" value="Unassembled WGS sequence"/>
</dbReference>
<dbReference type="GeneID" id="9227325"/>
<dbReference type="AlphaFoldDB" id="C5FZR2"/>
<dbReference type="VEuPathDB" id="FungiDB:MCYG_08184"/>
<accession>C5FZR2</accession>
<dbReference type="OrthoDB" id="4526074at2759"/>
<dbReference type="eggNOG" id="ENOG502SP4K">
    <property type="taxonomic scope" value="Eukaryota"/>
</dbReference>
<evidence type="ECO:0000313" key="2">
    <source>
        <dbReference type="Proteomes" id="UP000002035"/>
    </source>
</evidence>
<dbReference type="EMBL" id="DS995708">
    <property type="protein sequence ID" value="EEQ35365.1"/>
    <property type="molecule type" value="Genomic_DNA"/>
</dbReference>
<proteinExistence type="predicted"/>
<name>C5FZR2_ARTOC</name>
<sequence>MSAGLVLSQLEGLVSRAESLSSKLTNKKIRPTNGQQDEFQKLSKRMDSAWATVSAILSKFKHRSDKDINLANAVRATQEYQTITSPIFMILRRNLELIFVGPRGSALDSAQVKTRKKKARTRCELLRSQHPHVILMWAMAIPPSSWNSSVGMSDNTFDFVIDDTSTERIPLLSTEIVQKLQSLEEEKSLNTCDQFREFMSSLKSTLIDQRENANALKRSHGVMELGTENKITTAQDQLPSLRQMGFTAPVYNPKAKYIYSNAPASNIEKLPEPFRTAVRNSKLWEAERRQGLETTGCLATLLPKDDTQDVSLTIWCANEDGYRLHRMYGMEVAMSF</sequence>
<dbReference type="OMA" id="VILMWAM"/>
<organism evidence="1 2">
    <name type="scientific">Arthroderma otae (strain ATCC MYA-4605 / CBS 113480)</name>
    <name type="common">Microsporum canis</name>
    <dbReference type="NCBI Taxonomy" id="554155"/>
    <lineage>
        <taxon>Eukaryota</taxon>
        <taxon>Fungi</taxon>
        <taxon>Dikarya</taxon>
        <taxon>Ascomycota</taxon>
        <taxon>Pezizomycotina</taxon>
        <taxon>Eurotiomycetes</taxon>
        <taxon>Eurotiomycetidae</taxon>
        <taxon>Onygenales</taxon>
        <taxon>Arthrodermataceae</taxon>
        <taxon>Microsporum</taxon>
    </lineage>
</organism>
<gene>
    <name evidence="1" type="ORF">MCYG_08184</name>
</gene>
<dbReference type="RefSeq" id="XP_002843101.1">
    <property type="nucleotide sequence ID" value="XM_002843055.1"/>
</dbReference>
<reference evidence="2" key="1">
    <citation type="journal article" date="2012" name="MBio">
        <title>Comparative genome analysis of Trichophyton rubrum and related dermatophytes reveals candidate genes involved in infection.</title>
        <authorList>
            <person name="Martinez D.A."/>
            <person name="Oliver B.G."/>
            <person name="Graeser Y."/>
            <person name="Goldberg J.M."/>
            <person name="Li W."/>
            <person name="Martinez-Rossi N.M."/>
            <person name="Monod M."/>
            <person name="Shelest E."/>
            <person name="Barton R.C."/>
            <person name="Birch E."/>
            <person name="Brakhage A.A."/>
            <person name="Chen Z."/>
            <person name="Gurr S.J."/>
            <person name="Heiman D."/>
            <person name="Heitman J."/>
            <person name="Kosti I."/>
            <person name="Rossi A."/>
            <person name="Saif S."/>
            <person name="Samalova M."/>
            <person name="Saunders C.W."/>
            <person name="Shea T."/>
            <person name="Summerbell R.C."/>
            <person name="Xu J."/>
            <person name="Young S."/>
            <person name="Zeng Q."/>
            <person name="Birren B.W."/>
            <person name="Cuomo C.A."/>
            <person name="White T.C."/>
        </authorList>
    </citation>
    <scope>NUCLEOTIDE SEQUENCE [LARGE SCALE GENOMIC DNA]</scope>
    <source>
        <strain evidence="2">ATCC MYA-4605 / CBS 113480</strain>
    </source>
</reference>